<dbReference type="Gene3D" id="2.130.10.10">
    <property type="entry name" value="YVTN repeat-like/Quinoprotein amine dehydrogenase"/>
    <property type="match status" value="2"/>
</dbReference>
<dbReference type="InterPro" id="IPR051200">
    <property type="entry name" value="Host-pathogen_enzymatic-act"/>
</dbReference>
<proteinExistence type="predicted"/>
<feature type="signal peptide" evidence="1">
    <location>
        <begin position="1"/>
        <end position="24"/>
    </location>
</feature>
<protein>
    <recommendedName>
        <fullName evidence="4">Phosphoesterase</fullName>
    </recommendedName>
</protein>
<dbReference type="InterPro" id="IPR015943">
    <property type="entry name" value="WD40/YVTN_repeat-like_dom_sf"/>
</dbReference>
<dbReference type="PANTHER" id="PTHR47197">
    <property type="entry name" value="PROTEIN NIRF"/>
    <property type="match status" value="1"/>
</dbReference>
<dbReference type="Gene3D" id="3.40.720.10">
    <property type="entry name" value="Alkaline Phosphatase, subunit A"/>
    <property type="match status" value="2"/>
</dbReference>
<dbReference type="InterPro" id="IPR017850">
    <property type="entry name" value="Alkaline_phosphatase_core_sf"/>
</dbReference>
<dbReference type="AlphaFoldDB" id="A0AAN1XW70"/>
<keyword evidence="3" id="KW-1185">Reference proteome</keyword>
<accession>A0AAN1XW70</accession>
<evidence type="ECO:0000256" key="1">
    <source>
        <dbReference type="SAM" id="SignalP"/>
    </source>
</evidence>
<dbReference type="KEGG" id="vab:WPS_09070"/>
<dbReference type="EMBL" id="AP025523">
    <property type="protein sequence ID" value="BDE05631.1"/>
    <property type="molecule type" value="Genomic_DNA"/>
</dbReference>
<name>A0AAN1XW70_UNVUL</name>
<evidence type="ECO:0008006" key="4">
    <source>
        <dbReference type="Google" id="ProtNLM"/>
    </source>
</evidence>
<sequence>MTFPRALASALALLVLATPWTVSAAKRRPAPKSTVSYAAPAGNVPAGHLHGATFDAVLPSGRIVTPAGTSVLTGMNALGVALTPDGRFAIVTCDDEREGSVHSLVDANAVGGYSLAVVDVATMQVVTRYHAADERYWVGVAALPDPQNPARTLVLASGGPANVVYAFTLDANGKLAPDARHVIAMPAPVEPAFADQGHSFPGTLVLAKDNRRAYVVNEAAETVSAIDTATRTLSGPAARVGFFPFGAALAGDRLIVSNEGLMRYAVMPQTAPVPPFRTVAGDVQRASSLSFVPLAAGGDLSALPQSAPPFANAALAMDPAPDGMRTVGGAHPTSIVTTPDGAYAYVAMTNVDRIATVALNGTPHAVGGTELRLFDRGPYGTQPAALALSKDGSRLYVALAGLNAVAVIDARDPVRLHRLGLIPTGWYPTALALSADDRTLFVANTKGYGHDPNFTGDPPAADANAVWSTLQKVDLSAVRLGSATLTTLANTRRVVTAPVTYPKGITHVVVILEENKTFDAMLGDLGPPYGDPSLVAFGRSVTPNLHALAERYGLAVNMFADAEESDAGHQFFAGGMATLYSERTLFDKNGRTPLVNKNEDPEDYPRLGYVFNALARKRVPFRDYGDLIRVSGYDEGGAADPKTDDPAFAGVDDREAPTQGLGGLYALDVPAPAVLADNVDPNYPGWNLRIRDERRAREFIRDYGALAARGREPRYTYIWLPADHGGFGRNIPPLPEEVADGDRALGTIVDYLSHRPSWKHTALFVAPDDGQSSRDHIDVYRTYTIVAGPFVKRHYTSTRHLSTVSILKTSEQLLGLGRLALGDLLATDMSDFFTARGGDAAPYAAIPVPAQTASAEGTRIAALLARTDQTRPDADSARGARIVTLSREADALAARRAALPAARYRAEQDALYDAALAVLR</sequence>
<organism evidence="2 3">
    <name type="scientific">Vulcanimicrobium alpinum</name>
    <dbReference type="NCBI Taxonomy" id="3016050"/>
    <lineage>
        <taxon>Bacteria</taxon>
        <taxon>Bacillati</taxon>
        <taxon>Vulcanimicrobiota</taxon>
        <taxon>Vulcanimicrobiia</taxon>
        <taxon>Vulcanimicrobiales</taxon>
        <taxon>Vulcanimicrobiaceae</taxon>
        <taxon>Vulcanimicrobium</taxon>
    </lineage>
</organism>
<dbReference type="SUPFAM" id="SSF50974">
    <property type="entry name" value="Nitrous oxide reductase, N-terminal domain"/>
    <property type="match status" value="1"/>
</dbReference>
<evidence type="ECO:0000313" key="3">
    <source>
        <dbReference type="Proteomes" id="UP001317532"/>
    </source>
</evidence>
<feature type="chain" id="PRO_5042810031" description="Phosphoesterase" evidence="1">
    <location>
        <begin position="25"/>
        <end position="920"/>
    </location>
</feature>
<dbReference type="PANTHER" id="PTHR47197:SF3">
    <property type="entry name" value="DIHYDRO-HEME D1 DEHYDROGENASE"/>
    <property type="match status" value="1"/>
</dbReference>
<dbReference type="InterPro" id="IPR011045">
    <property type="entry name" value="N2O_reductase_N"/>
</dbReference>
<evidence type="ECO:0000313" key="2">
    <source>
        <dbReference type="EMBL" id="BDE05631.1"/>
    </source>
</evidence>
<keyword evidence="1" id="KW-0732">Signal</keyword>
<dbReference type="RefSeq" id="WP_317996659.1">
    <property type="nucleotide sequence ID" value="NZ_AP025523.1"/>
</dbReference>
<dbReference type="Proteomes" id="UP001317532">
    <property type="component" value="Chromosome"/>
</dbReference>
<reference evidence="2 3" key="1">
    <citation type="journal article" date="2022" name="ISME Commun">
        <title>Vulcanimicrobium alpinus gen. nov. sp. nov., the first cultivated representative of the candidate phylum 'Eremiobacterota', is a metabolically versatile aerobic anoxygenic phototroph.</title>
        <authorList>
            <person name="Yabe S."/>
            <person name="Muto K."/>
            <person name="Abe K."/>
            <person name="Yokota A."/>
            <person name="Staudigel H."/>
            <person name="Tebo B.M."/>
        </authorList>
    </citation>
    <scope>NUCLEOTIDE SEQUENCE [LARGE SCALE GENOMIC DNA]</scope>
    <source>
        <strain evidence="2 3">WC8-2</strain>
    </source>
</reference>
<gene>
    <name evidence="2" type="ORF">WPS_09070</name>
</gene>